<proteinExistence type="predicted"/>
<keyword evidence="1 3" id="KW-0732">Signal</keyword>
<evidence type="ECO:0000256" key="1">
    <source>
        <dbReference type="ARBA" id="ARBA00022729"/>
    </source>
</evidence>
<dbReference type="Gene3D" id="6.10.250.3150">
    <property type="match status" value="1"/>
</dbReference>
<evidence type="ECO:0000259" key="4">
    <source>
        <dbReference type="Pfam" id="PF01551"/>
    </source>
</evidence>
<organism evidence="5 6">
    <name type="scientific">Flavobacterium cheonanense</name>
    <dbReference type="NCBI Taxonomy" id="706183"/>
    <lineage>
        <taxon>Bacteria</taxon>
        <taxon>Pseudomonadati</taxon>
        <taxon>Bacteroidota</taxon>
        <taxon>Flavobacteriia</taxon>
        <taxon>Flavobacteriales</taxon>
        <taxon>Flavobacteriaceae</taxon>
        <taxon>Flavobacterium</taxon>
    </lineage>
</organism>
<feature type="coiled-coil region" evidence="2">
    <location>
        <begin position="159"/>
        <end position="239"/>
    </location>
</feature>
<dbReference type="Proteomes" id="UP001500367">
    <property type="component" value="Unassembled WGS sequence"/>
</dbReference>
<protein>
    <submittedName>
        <fullName evidence="5">Peptidoglycan DD-metalloendopeptidase family protein</fullName>
    </submittedName>
</protein>
<dbReference type="PANTHER" id="PTHR21666:SF289">
    <property type="entry name" value="L-ALA--D-GLU ENDOPEPTIDASE"/>
    <property type="match status" value="1"/>
</dbReference>
<name>A0ABP7VKF0_9FLAO</name>
<feature type="signal peptide" evidence="3">
    <location>
        <begin position="1"/>
        <end position="21"/>
    </location>
</feature>
<dbReference type="EMBL" id="BAABCT010000002">
    <property type="protein sequence ID" value="GAA4068664.1"/>
    <property type="molecule type" value="Genomic_DNA"/>
</dbReference>
<feature type="domain" description="M23ase beta-sheet core" evidence="4">
    <location>
        <begin position="322"/>
        <end position="413"/>
    </location>
</feature>
<dbReference type="PANTHER" id="PTHR21666">
    <property type="entry name" value="PEPTIDASE-RELATED"/>
    <property type="match status" value="1"/>
</dbReference>
<sequence>MVMQKKLVTLFLVLLTSFAWSQQSQEELEQKKAKIQDEIREKERLLQEVRGKEKSVVKLLQIQKEKIGLKEKLINTTAKQTKLLSNDMYINQLQINKLNRELVVLKDDYAEMILKSYKSRSQQSRAMFMLSSENFLQAYKRLQYMKQYSSYRKMQGIEIKDKTDKLADYNKKLSGQKTEKEKLLAEQEKQRQDLEKEKQEQEKIANSLKKNKKQITAEIKKKQQEYRKIDAQIQKLIRDAIAEANKKAAAAKAKANPKTTTAAETKKIETSTKIVLTPEGQLVSNNFKANKGRLPWPVEKGTITLGYGDQPHPVYKSLIIHNSGLEITTESGSNARAVFSGEVTKVIVISPLNKAVCVQHGDYFTIYQNLGSVNVSAGDKVSTKQVLGKVRTNAEGKTVLKFMISQNTTYTNPSQWISR</sequence>
<dbReference type="Gene3D" id="2.70.70.10">
    <property type="entry name" value="Glucose Permease (Domain IIA)"/>
    <property type="match status" value="1"/>
</dbReference>
<keyword evidence="2" id="KW-0175">Coiled coil</keyword>
<dbReference type="SUPFAM" id="SSF51261">
    <property type="entry name" value="Duplicated hybrid motif"/>
    <property type="match status" value="1"/>
</dbReference>
<dbReference type="Pfam" id="PF01551">
    <property type="entry name" value="Peptidase_M23"/>
    <property type="match status" value="1"/>
</dbReference>
<feature type="coiled-coil region" evidence="2">
    <location>
        <begin position="21"/>
        <end position="55"/>
    </location>
</feature>
<dbReference type="InterPro" id="IPR011055">
    <property type="entry name" value="Dup_hybrid_motif"/>
</dbReference>
<evidence type="ECO:0000313" key="6">
    <source>
        <dbReference type="Proteomes" id="UP001500367"/>
    </source>
</evidence>
<evidence type="ECO:0000256" key="3">
    <source>
        <dbReference type="SAM" id="SignalP"/>
    </source>
</evidence>
<evidence type="ECO:0000313" key="5">
    <source>
        <dbReference type="EMBL" id="GAA4068664.1"/>
    </source>
</evidence>
<dbReference type="InterPro" id="IPR050570">
    <property type="entry name" value="Cell_wall_metabolism_enzyme"/>
</dbReference>
<accession>A0ABP7VKF0</accession>
<gene>
    <name evidence="5" type="ORF">GCM10022389_12300</name>
</gene>
<feature type="chain" id="PRO_5045156736" evidence="3">
    <location>
        <begin position="22"/>
        <end position="419"/>
    </location>
</feature>
<dbReference type="InterPro" id="IPR016047">
    <property type="entry name" value="M23ase_b-sheet_dom"/>
</dbReference>
<reference evidence="6" key="1">
    <citation type="journal article" date="2019" name="Int. J. Syst. Evol. Microbiol.">
        <title>The Global Catalogue of Microorganisms (GCM) 10K type strain sequencing project: providing services to taxonomists for standard genome sequencing and annotation.</title>
        <authorList>
            <consortium name="The Broad Institute Genomics Platform"/>
            <consortium name="The Broad Institute Genome Sequencing Center for Infectious Disease"/>
            <person name="Wu L."/>
            <person name="Ma J."/>
        </authorList>
    </citation>
    <scope>NUCLEOTIDE SEQUENCE [LARGE SCALE GENOMIC DNA]</scope>
    <source>
        <strain evidence="6">JCM 17069</strain>
    </source>
</reference>
<keyword evidence="6" id="KW-1185">Reference proteome</keyword>
<comment type="caution">
    <text evidence="5">The sequence shown here is derived from an EMBL/GenBank/DDBJ whole genome shotgun (WGS) entry which is preliminary data.</text>
</comment>
<dbReference type="CDD" id="cd12797">
    <property type="entry name" value="M23_peptidase"/>
    <property type="match status" value="1"/>
</dbReference>
<evidence type="ECO:0000256" key="2">
    <source>
        <dbReference type="SAM" id="Coils"/>
    </source>
</evidence>